<keyword evidence="2" id="KW-1185">Reference proteome</keyword>
<reference evidence="1 2" key="1">
    <citation type="journal article" date="2018" name="Evol. Lett.">
        <title>Horizontal gene cluster transfer increased hallucinogenic mushroom diversity.</title>
        <authorList>
            <person name="Reynolds H.T."/>
            <person name="Vijayakumar V."/>
            <person name="Gluck-Thaler E."/>
            <person name="Korotkin H.B."/>
            <person name="Matheny P.B."/>
            <person name="Slot J.C."/>
        </authorList>
    </citation>
    <scope>NUCLEOTIDE SEQUENCE [LARGE SCALE GENOMIC DNA]</scope>
    <source>
        <strain evidence="1 2">2631</strain>
    </source>
</reference>
<protein>
    <recommendedName>
        <fullName evidence="3">F-box domain-containing protein</fullName>
    </recommendedName>
</protein>
<dbReference type="InParanoid" id="A0A409XCK0"/>
<evidence type="ECO:0000313" key="2">
    <source>
        <dbReference type="Proteomes" id="UP000283269"/>
    </source>
</evidence>
<sequence>MKEWLRRSGTVPLSLTLHSNVRQGAQPPTYLPVIDLLRSHSGRWNQVKICGPWRFLYELFNNLEHIPPIATFEAKPRDVRSESEHIDMLEPICPKEFTSRIFPLEKMPLQWNNLTLLNAKMMCMDDVLHIISNANGLLDCTVKNMLDSSGKYPLPTKPIVHHGLNRFKISRTYSNFSSNVFPYQVLPSLDTPDYDFVCDPEAFNLLVSFLDRSRPSLQTFTFTYSFESVFSSWYERMPKITHLNIHCWDYHGIFPMTEELFKALARPTGHPVLPHLRKLLISINRMPNFFWPLLCDIFRDTQEGPEISEDDVGAAITPVDGMSTDDTDAIISPFTSPPTPRLYRRRRPLDQIYIRPSVGTNLNLMMDESILNMVVNIQRSGILLEVVDLDGKDMLVSASRICDLQKLPFWTGMDMGGENEMFSYSVYIESPSSP</sequence>
<dbReference type="EMBL" id="NHYD01002067">
    <property type="protein sequence ID" value="PPQ88503.1"/>
    <property type="molecule type" value="Genomic_DNA"/>
</dbReference>
<dbReference type="OrthoDB" id="3071265at2759"/>
<dbReference type="AlphaFoldDB" id="A0A409XCK0"/>
<evidence type="ECO:0008006" key="3">
    <source>
        <dbReference type="Google" id="ProtNLM"/>
    </source>
</evidence>
<gene>
    <name evidence="1" type="ORF">CVT25_013176</name>
</gene>
<evidence type="ECO:0000313" key="1">
    <source>
        <dbReference type="EMBL" id="PPQ88503.1"/>
    </source>
</evidence>
<name>A0A409XCK0_PSICY</name>
<proteinExistence type="predicted"/>
<dbReference type="Proteomes" id="UP000283269">
    <property type="component" value="Unassembled WGS sequence"/>
</dbReference>
<organism evidence="1 2">
    <name type="scientific">Psilocybe cyanescens</name>
    <dbReference type="NCBI Taxonomy" id="93625"/>
    <lineage>
        <taxon>Eukaryota</taxon>
        <taxon>Fungi</taxon>
        <taxon>Dikarya</taxon>
        <taxon>Basidiomycota</taxon>
        <taxon>Agaricomycotina</taxon>
        <taxon>Agaricomycetes</taxon>
        <taxon>Agaricomycetidae</taxon>
        <taxon>Agaricales</taxon>
        <taxon>Agaricineae</taxon>
        <taxon>Strophariaceae</taxon>
        <taxon>Psilocybe</taxon>
    </lineage>
</organism>
<accession>A0A409XCK0</accession>
<comment type="caution">
    <text evidence="1">The sequence shown here is derived from an EMBL/GenBank/DDBJ whole genome shotgun (WGS) entry which is preliminary data.</text>
</comment>